<dbReference type="InterPro" id="IPR032675">
    <property type="entry name" value="LRR_dom_sf"/>
</dbReference>
<dbReference type="InterPro" id="IPR025875">
    <property type="entry name" value="Leu-rich_rpt_4"/>
</dbReference>
<dbReference type="Pfam" id="PF12799">
    <property type="entry name" value="LRR_4"/>
    <property type="match status" value="1"/>
</dbReference>
<sequence length="513" mass="57551">MKPHNKLITVFLTIILVACTTPKLTTSPTLEASLVPAKVTFADPVLEAMVRGSMGKTQGDISLAEAQAVTRMDLNDDLQHYISVETPIKDISGLENFTNLETLELSWNAVTDISPLQGLTKLTTLSLAGNPIADVSPLAGLTNLKLLILSGSQASDYSALAKLVNLQVLLLDDSTITDLAPLSTLINLRQLFLENTTVEDMSPLEAIYPNLEKKDFIIPSTLVDLGFQLDKNSHQAFFEGDGASFAINHAKWGPPPFEWDENIIRISMYLEGDYKLSVGYYGVHKVYVCQMDKDGKQLINYIYDPEDDSDNMPTEDRLGFEKAINAAMDVQEGEDVLFTPVRIFNETLKKTFNMTPDKLFALQYEPPTLSNLGFIADQANADYLYEQRGDKVVNLEVHNPEWGERDFDVRFFTPISEEYRIVIRYDTVEQKFGVGIDDNDQGGASFNYFVETGEFVDDWCSYPDMSVEEYFIKAYNDPAITDVYQYSVDLMVQYVRDNFGLTLDELYALPVGD</sequence>
<evidence type="ECO:0000256" key="2">
    <source>
        <dbReference type="ARBA" id="ARBA00022737"/>
    </source>
</evidence>
<dbReference type="SUPFAM" id="SSF52058">
    <property type="entry name" value="L domain-like"/>
    <property type="match status" value="1"/>
</dbReference>
<evidence type="ECO:0000256" key="1">
    <source>
        <dbReference type="ARBA" id="ARBA00022614"/>
    </source>
</evidence>
<dbReference type="InterPro" id="IPR050836">
    <property type="entry name" value="SDS22/Internalin_LRR"/>
</dbReference>
<proteinExistence type="predicted"/>
<organism evidence="3">
    <name type="scientific">bioreactor metagenome</name>
    <dbReference type="NCBI Taxonomy" id="1076179"/>
    <lineage>
        <taxon>unclassified sequences</taxon>
        <taxon>metagenomes</taxon>
        <taxon>ecological metagenomes</taxon>
    </lineage>
</organism>
<keyword evidence="1" id="KW-0433">Leucine-rich repeat</keyword>
<dbReference type="PROSITE" id="PS51257">
    <property type="entry name" value="PROKAR_LIPOPROTEIN"/>
    <property type="match status" value="1"/>
</dbReference>
<dbReference type="PANTHER" id="PTHR46652">
    <property type="entry name" value="LEUCINE-RICH REPEAT AND IQ DOMAIN-CONTAINING PROTEIN 1-RELATED"/>
    <property type="match status" value="1"/>
</dbReference>
<name>A0A644X8H4_9ZZZZ</name>
<reference evidence="3" key="1">
    <citation type="submission" date="2019-08" db="EMBL/GenBank/DDBJ databases">
        <authorList>
            <person name="Kucharzyk K."/>
            <person name="Murdoch R.W."/>
            <person name="Higgins S."/>
            <person name="Loffler F."/>
        </authorList>
    </citation>
    <scope>NUCLEOTIDE SEQUENCE</scope>
</reference>
<dbReference type="PANTHER" id="PTHR46652:SF3">
    <property type="entry name" value="LEUCINE-RICH REPEAT-CONTAINING PROTEIN 9"/>
    <property type="match status" value="1"/>
</dbReference>
<dbReference type="Gene3D" id="3.80.10.10">
    <property type="entry name" value="Ribonuclease Inhibitor"/>
    <property type="match status" value="1"/>
</dbReference>
<evidence type="ECO:0000313" key="3">
    <source>
        <dbReference type="EMBL" id="MPM10444.1"/>
    </source>
</evidence>
<keyword evidence="2" id="KW-0677">Repeat</keyword>
<dbReference type="SMART" id="SM00365">
    <property type="entry name" value="LRR_SD22"/>
    <property type="match status" value="2"/>
</dbReference>
<evidence type="ECO:0008006" key="4">
    <source>
        <dbReference type="Google" id="ProtNLM"/>
    </source>
</evidence>
<gene>
    <name evidence="3" type="ORF">SDC9_56776</name>
</gene>
<accession>A0A644X8H4</accession>
<comment type="caution">
    <text evidence="3">The sequence shown here is derived from an EMBL/GenBank/DDBJ whole genome shotgun (WGS) entry which is preliminary data.</text>
</comment>
<protein>
    <recommendedName>
        <fullName evidence="4">Internalin-A</fullName>
    </recommendedName>
</protein>
<dbReference type="PROSITE" id="PS51450">
    <property type="entry name" value="LRR"/>
    <property type="match status" value="2"/>
</dbReference>
<dbReference type="AlphaFoldDB" id="A0A644X8H4"/>
<dbReference type="EMBL" id="VSSQ01001693">
    <property type="protein sequence ID" value="MPM10444.1"/>
    <property type="molecule type" value="Genomic_DNA"/>
</dbReference>
<dbReference type="InterPro" id="IPR001611">
    <property type="entry name" value="Leu-rich_rpt"/>
</dbReference>